<sequence>MDQNKFLELLKGIQTPDTEIVKASTTELRKTYYPNPQSLLWLLHILTSHDAPEVRQQAAVEALRLISKHWVALPEDQKPAIRERLFETTLNETKPLVRHSAARVIASIAAIDLEDGQWASLPQSLFQASTSDKVAHREVGIYTLFSLLETAGDVFEDKLPGLFSLLSNTIKDPESPDVRVNTLLCLSRVAMLIQPDEDPENLARFQEMFPSMVAVLKAAIDEENDDRVMQSFEVFQTLLGCESALLNKHFKDLLIFMIDLGADTDIQDESRTQALSFLMQCARYRKMKIQGIRDMGENLTLKAMQIATEIDDDEDEDDVTPHKTALGLLDLLATSLPPRQVIVPLLKALPQYVNSDNPKYRQAGILSLGMCVEGAPDFIATQLDGLMPIVLKLLNDPVMGVRGAALNGVARLADDLAEELCKHHAELIPALLKNLDAATVQASSEAENEKNLETLKGACSALDSVTDGVDKDTVAKYVPELVPRLVQLLNHEDLNVKASAAGAIGSIAGSAMDAFLPYFEGTMEAMSKYVTIKDSTEELDLRGIVTDSMGSMAEAVGPVAFQKYVQPLMQASEEGLNLGHARLRETSYILWSTLAKVYKEEFTPFLEGVVGALMASLNQEESDLDFEIGEEAREILGDEVVIAGKKVKLVTPATSKVEIDDLDNMEDDDDEDEDWDDLTAVTAVALEKEVAIEVLGDVLSNTRKNFMPYFEKAIETIVVLVEHSYEGVRKAAIGTLWRAYACLWALMEDHTGEKWTPGLPLKSQPSEELLKLGEVVTAATMSVWEDEVDRAVVTDINRNVSASLKLCGPAIMTQDKFTELMTSTVAAILTKSHPCQNDMGDEDDHDDLDEEESSEYDWLVIDTALDVIIGMAKALGTQFGELFKVYQKPITKFASSSTNYERSTAVGVIAECTRHMGAGVTPFTAPLLKLLIHKLTDEDPETKSNAAYALGLLIFHSTDSAAYLPSYNSILGKLEPLLQTQRARTLDNACGCVTRMIMAHPDKVPIGDILPVLVDLLPLKEDYEENEPIFTCIAGLYQHQNADVISLTPKLVPVFEAVLGEPAEQLEDETRAKVIATVKFIAEKNASLIQGHPALLAAVRG</sequence>
<evidence type="ECO:0000256" key="5">
    <source>
        <dbReference type="ARBA" id="ARBA00022490"/>
    </source>
</evidence>
<feature type="domain" description="Importin N-terminal" evidence="11">
    <location>
        <begin position="24"/>
        <end position="91"/>
    </location>
</feature>
<evidence type="ECO:0000256" key="10">
    <source>
        <dbReference type="PROSITE-ProRule" id="PRU00259"/>
    </source>
</evidence>
<dbReference type="PANTHER" id="PTHR10527">
    <property type="entry name" value="IMPORTIN BETA"/>
    <property type="match status" value="1"/>
</dbReference>
<dbReference type="PROSITE" id="PS50176">
    <property type="entry name" value="ARM_REPEAT"/>
    <property type="match status" value="1"/>
</dbReference>
<dbReference type="EMBL" id="FJVC01000236">
    <property type="protein sequence ID" value="CZT46133.1"/>
    <property type="molecule type" value="Genomic_DNA"/>
</dbReference>
<dbReference type="InterPro" id="IPR057672">
    <property type="entry name" value="TPR_IPO4/5"/>
</dbReference>
<dbReference type="Pfam" id="PF13513">
    <property type="entry name" value="HEAT_EZ"/>
    <property type="match status" value="1"/>
</dbReference>
<dbReference type="InterPro" id="IPR021133">
    <property type="entry name" value="HEAT_type_2"/>
</dbReference>
<dbReference type="GO" id="GO:0031267">
    <property type="term" value="F:small GTPase binding"/>
    <property type="evidence" value="ECO:0007669"/>
    <property type="project" value="InterPro"/>
</dbReference>
<evidence type="ECO:0000256" key="6">
    <source>
        <dbReference type="ARBA" id="ARBA00022737"/>
    </source>
</evidence>
<evidence type="ECO:0000256" key="9">
    <source>
        <dbReference type="PROSITE-ProRule" id="PRU00103"/>
    </source>
</evidence>
<dbReference type="GO" id="GO:0006606">
    <property type="term" value="P:protein import into nucleus"/>
    <property type="evidence" value="ECO:0007669"/>
    <property type="project" value="InterPro"/>
</dbReference>
<accession>A0A1E1MAM7</accession>
<keyword evidence="5" id="KW-0963">Cytoplasm</keyword>
<evidence type="ECO:0000256" key="4">
    <source>
        <dbReference type="ARBA" id="ARBA00022448"/>
    </source>
</evidence>
<dbReference type="InterPro" id="IPR011989">
    <property type="entry name" value="ARM-like"/>
</dbReference>
<organism evidence="12 13">
    <name type="scientific">Rhynchosporium secalis</name>
    <name type="common">Barley scald fungus</name>
    <dbReference type="NCBI Taxonomy" id="38038"/>
    <lineage>
        <taxon>Eukaryota</taxon>
        <taxon>Fungi</taxon>
        <taxon>Dikarya</taxon>
        <taxon>Ascomycota</taxon>
        <taxon>Pezizomycotina</taxon>
        <taxon>Leotiomycetes</taxon>
        <taxon>Helotiales</taxon>
        <taxon>Ploettnerulaceae</taxon>
        <taxon>Rhynchosporium</taxon>
    </lineage>
</organism>
<dbReference type="Pfam" id="PF02985">
    <property type="entry name" value="HEAT"/>
    <property type="match status" value="1"/>
</dbReference>
<dbReference type="GO" id="GO:0005635">
    <property type="term" value="C:nuclear envelope"/>
    <property type="evidence" value="ECO:0007669"/>
    <property type="project" value="UniProtKB-SubCell"/>
</dbReference>
<keyword evidence="4" id="KW-0813">Transport</keyword>
<dbReference type="InterPro" id="IPR034085">
    <property type="entry name" value="TOG"/>
</dbReference>
<evidence type="ECO:0000313" key="12">
    <source>
        <dbReference type="EMBL" id="CZT46133.1"/>
    </source>
</evidence>
<dbReference type="InterPro" id="IPR000357">
    <property type="entry name" value="HEAT"/>
</dbReference>
<dbReference type="Proteomes" id="UP000177625">
    <property type="component" value="Unassembled WGS sequence"/>
</dbReference>
<feature type="repeat" description="HEAT" evidence="9">
    <location>
        <begin position="386"/>
        <end position="424"/>
    </location>
</feature>
<evidence type="ECO:0000256" key="8">
    <source>
        <dbReference type="ARBA" id="ARBA00023242"/>
    </source>
</evidence>
<keyword evidence="13" id="KW-1185">Reference proteome</keyword>
<evidence type="ECO:0000259" key="11">
    <source>
        <dbReference type="PROSITE" id="PS50166"/>
    </source>
</evidence>
<keyword evidence="6" id="KW-0677">Repeat</keyword>
<dbReference type="SMART" id="SM01349">
    <property type="entry name" value="TOG"/>
    <property type="match status" value="1"/>
</dbReference>
<gene>
    <name evidence="12" type="ORF">RSE6_06523</name>
</gene>
<dbReference type="AlphaFoldDB" id="A0A1E1MAM7"/>
<evidence type="ECO:0000256" key="1">
    <source>
        <dbReference type="ARBA" id="ARBA00004259"/>
    </source>
</evidence>
<dbReference type="PROSITE" id="PS50166">
    <property type="entry name" value="IMPORTIN_B_NT"/>
    <property type="match status" value="1"/>
</dbReference>
<dbReference type="Gene3D" id="1.25.10.10">
    <property type="entry name" value="Leucine-rich Repeat Variant"/>
    <property type="match status" value="1"/>
</dbReference>
<reference evidence="13" key="1">
    <citation type="submission" date="2016-03" db="EMBL/GenBank/DDBJ databases">
        <authorList>
            <person name="Guldener U."/>
        </authorList>
    </citation>
    <scope>NUCLEOTIDE SEQUENCE [LARGE SCALE GENOMIC DNA]</scope>
</reference>
<evidence type="ECO:0000256" key="7">
    <source>
        <dbReference type="ARBA" id="ARBA00022927"/>
    </source>
</evidence>
<evidence type="ECO:0000256" key="2">
    <source>
        <dbReference type="ARBA" id="ARBA00004496"/>
    </source>
</evidence>
<dbReference type="SMART" id="SM00913">
    <property type="entry name" value="IBN_N"/>
    <property type="match status" value="1"/>
</dbReference>
<dbReference type="SUPFAM" id="SSF48371">
    <property type="entry name" value="ARM repeat"/>
    <property type="match status" value="1"/>
</dbReference>
<protein>
    <submittedName>
        <fullName evidence="12">Related to protein carrier KAP123</fullName>
    </submittedName>
</protein>
<dbReference type="GO" id="GO:0005737">
    <property type="term" value="C:cytoplasm"/>
    <property type="evidence" value="ECO:0007669"/>
    <property type="project" value="UniProtKB-SubCell"/>
</dbReference>
<keyword evidence="7" id="KW-0653">Protein transport</keyword>
<feature type="repeat" description="ARM" evidence="10">
    <location>
        <begin position="480"/>
        <end position="508"/>
    </location>
</feature>
<proteinExistence type="inferred from homology"/>
<dbReference type="Pfam" id="PF03810">
    <property type="entry name" value="IBN_N"/>
    <property type="match status" value="1"/>
</dbReference>
<evidence type="ECO:0000313" key="13">
    <source>
        <dbReference type="Proteomes" id="UP000177625"/>
    </source>
</evidence>
<dbReference type="InterPro" id="IPR040122">
    <property type="entry name" value="Importin_beta"/>
</dbReference>
<evidence type="ECO:0000256" key="3">
    <source>
        <dbReference type="ARBA" id="ARBA00010907"/>
    </source>
</evidence>
<dbReference type="InterPro" id="IPR001494">
    <property type="entry name" value="Importin-beta_N"/>
</dbReference>
<keyword evidence="8" id="KW-0539">Nucleus</keyword>
<comment type="similarity">
    <text evidence="3">Belongs to the importin beta family. Importin beta-1 subfamily.</text>
</comment>
<dbReference type="PROSITE" id="PS50077">
    <property type="entry name" value="HEAT_REPEAT"/>
    <property type="match status" value="1"/>
</dbReference>
<dbReference type="InterPro" id="IPR000225">
    <property type="entry name" value="Armadillo"/>
</dbReference>
<dbReference type="InterPro" id="IPR016024">
    <property type="entry name" value="ARM-type_fold"/>
</dbReference>
<name>A0A1E1MAM7_RHYSE</name>
<comment type="subcellular location">
    <subcellularLocation>
        <location evidence="2">Cytoplasm</location>
    </subcellularLocation>
    <subcellularLocation>
        <location evidence="1">Nucleus envelope</location>
    </subcellularLocation>
</comment>
<dbReference type="Pfam" id="PF25780">
    <property type="entry name" value="TPR_IPO5"/>
    <property type="match status" value="1"/>
</dbReference>